<dbReference type="Proteomes" id="UP000228886">
    <property type="component" value="Unassembled WGS sequence"/>
</dbReference>
<dbReference type="Gene3D" id="3.40.50.1220">
    <property type="entry name" value="TPP-binding domain"/>
    <property type="match status" value="1"/>
</dbReference>
<evidence type="ECO:0000256" key="2">
    <source>
        <dbReference type="ARBA" id="ARBA00022679"/>
    </source>
</evidence>
<dbReference type="InterPro" id="IPR003000">
    <property type="entry name" value="Sirtuin"/>
</dbReference>
<evidence type="ECO:0000313" key="6">
    <source>
        <dbReference type="EMBL" id="PIV64813.1"/>
    </source>
</evidence>
<keyword evidence="2" id="KW-0808">Transferase</keyword>
<dbReference type="PANTHER" id="PTHR11085:SF10">
    <property type="entry name" value="NAD-DEPENDENT PROTEIN DEACYLASE SIRTUIN-5, MITOCHONDRIAL-RELATED"/>
    <property type="match status" value="1"/>
</dbReference>
<organism evidence="6 7">
    <name type="scientific">bacterium (Candidatus Ratteibacteria) CG01_land_8_20_14_3_00_40_19</name>
    <dbReference type="NCBI Taxonomy" id="2014290"/>
    <lineage>
        <taxon>Bacteria</taxon>
        <taxon>Candidatus Ratteibacteria</taxon>
    </lineage>
</organism>
<dbReference type="Gene3D" id="3.30.1600.10">
    <property type="entry name" value="SIR2/SIRT2 'Small Domain"/>
    <property type="match status" value="1"/>
</dbReference>
<dbReference type="EMBL" id="PETL01000014">
    <property type="protein sequence ID" value="PIV64813.1"/>
    <property type="molecule type" value="Genomic_DNA"/>
</dbReference>
<evidence type="ECO:0000256" key="4">
    <source>
        <dbReference type="PROSITE-ProRule" id="PRU00236"/>
    </source>
</evidence>
<dbReference type="PROSITE" id="PS50305">
    <property type="entry name" value="SIRTUIN"/>
    <property type="match status" value="1"/>
</dbReference>
<dbReference type="GO" id="GO:0070403">
    <property type="term" value="F:NAD+ binding"/>
    <property type="evidence" value="ECO:0007669"/>
    <property type="project" value="InterPro"/>
</dbReference>
<evidence type="ECO:0000313" key="7">
    <source>
        <dbReference type="Proteomes" id="UP000228886"/>
    </source>
</evidence>
<dbReference type="GO" id="GO:0017136">
    <property type="term" value="F:histone deacetylase activity, NAD-dependent"/>
    <property type="evidence" value="ECO:0007669"/>
    <property type="project" value="TreeGrafter"/>
</dbReference>
<protein>
    <recommendedName>
        <fullName evidence="1">protein acetyllysine N-acetyltransferase</fullName>
        <ecNumber evidence="1">2.3.1.286</ecNumber>
    </recommendedName>
</protein>
<evidence type="ECO:0000256" key="3">
    <source>
        <dbReference type="ARBA" id="ARBA00023027"/>
    </source>
</evidence>
<dbReference type="PANTHER" id="PTHR11085">
    <property type="entry name" value="NAD-DEPENDENT PROTEIN DEACYLASE SIRTUIN-5, MITOCHONDRIAL-RELATED"/>
    <property type="match status" value="1"/>
</dbReference>
<sequence>MSSRLAIIKNFLRFFRCSCGGRIRPSIVFFGEILPESQFLKAEKMVLNCDLLLLIGTSGIVQPAPNLPSLAKETGVRIIET</sequence>
<comment type="caution">
    <text evidence="4">Lacks conserved residue(s) required for the propagation of feature annotation.</text>
</comment>
<reference evidence="7" key="1">
    <citation type="submission" date="2017-09" db="EMBL/GenBank/DDBJ databases">
        <title>Depth-based differentiation of microbial function through sediment-hosted aquifers and enrichment of novel symbionts in the deep terrestrial subsurface.</title>
        <authorList>
            <person name="Probst A.J."/>
            <person name="Ladd B."/>
            <person name="Jarett J.K."/>
            <person name="Geller-Mcgrath D.E."/>
            <person name="Sieber C.M.K."/>
            <person name="Emerson J.B."/>
            <person name="Anantharaman K."/>
            <person name="Thomas B.C."/>
            <person name="Malmstrom R."/>
            <person name="Stieglmeier M."/>
            <person name="Klingl A."/>
            <person name="Woyke T."/>
            <person name="Ryan C.M."/>
            <person name="Banfield J.F."/>
        </authorList>
    </citation>
    <scope>NUCLEOTIDE SEQUENCE [LARGE SCALE GENOMIC DNA]</scope>
</reference>
<name>A0A2M7EAQ4_9BACT</name>
<dbReference type="SUPFAM" id="SSF52467">
    <property type="entry name" value="DHS-like NAD/FAD-binding domain"/>
    <property type="match status" value="1"/>
</dbReference>
<dbReference type="InterPro" id="IPR029035">
    <property type="entry name" value="DHS-like_NAD/FAD-binding_dom"/>
</dbReference>
<evidence type="ECO:0000259" key="5">
    <source>
        <dbReference type="PROSITE" id="PS50305"/>
    </source>
</evidence>
<dbReference type="InterPro" id="IPR026591">
    <property type="entry name" value="Sirtuin_cat_small_dom_sf"/>
</dbReference>
<dbReference type="AlphaFoldDB" id="A0A2M7EAQ4"/>
<dbReference type="EC" id="2.3.1.286" evidence="1"/>
<feature type="domain" description="Deacetylase sirtuin-type" evidence="5">
    <location>
        <begin position="1"/>
        <end position="81"/>
    </location>
</feature>
<proteinExistence type="predicted"/>
<dbReference type="Pfam" id="PF02146">
    <property type="entry name" value="SIR2"/>
    <property type="match status" value="1"/>
</dbReference>
<keyword evidence="3" id="KW-0520">NAD</keyword>
<evidence type="ECO:0000256" key="1">
    <source>
        <dbReference type="ARBA" id="ARBA00012928"/>
    </source>
</evidence>
<dbReference type="InterPro" id="IPR050134">
    <property type="entry name" value="NAD-dep_sirtuin_deacylases"/>
</dbReference>
<gene>
    <name evidence="6" type="ORF">COS11_00210</name>
</gene>
<dbReference type="InterPro" id="IPR026590">
    <property type="entry name" value="Ssirtuin_cat_dom"/>
</dbReference>
<accession>A0A2M7EAQ4</accession>
<comment type="caution">
    <text evidence="6">The sequence shown here is derived from an EMBL/GenBank/DDBJ whole genome shotgun (WGS) entry which is preliminary data.</text>
</comment>